<name>A0A183UZH8_TOXCA</name>
<gene>
    <name evidence="3" type="ORF">TCNE_LOCUS13898</name>
</gene>
<evidence type="ECO:0000313" key="5">
    <source>
        <dbReference type="WBParaSite" id="TCNE_0001389801-mRNA-1"/>
    </source>
</evidence>
<protein>
    <submittedName>
        <fullName evidence="5">Collagen triple helix repeat protein</fullName>
    </submittedName>
</protein>
<keyword evidence="4" id="KW-1185">Reference proteome</keyword>
<dbReference type="WBParaSite" id="TCNE_0001389801-mRNA-1">
    <property type="protein sequence ID" value="TCNE_0001389801-mRNA-1"/>
    <property type="gene ID" value="TCNE_0001389801"/>
</dbReference>
<feature type="compositionally biased region" description="Polar residues" evidence="2">
    <location>
        <begin position="10"/>
        <end position="24"/>
    </location>
</feature>
<reference evidence="3 4" key="2">
    <citation type="submission" date="2018-11" db="EMBL/GenBank/DDBJ databases">
        <authorList>
            <consortium name="Pathogen Informatics"/>
        </authorList>
    </citation>
    <scope>NUCLEOTIDE SEQUENCE [LARGE SCALE GENOMIC DNA]</scope>
</reference>
<evidence type="ECO:0000313" key="3">
    <source>
        <dbReference type="EMBL" id="VDM45219.1"/>
    </source>
</evidence>
<feature type="region of interest" description="Disordered" evidence="2">
    <location>
        <begin position="1"/>
        <end position="26"/>
    </location>
</feature>
<accession>A0A183UZH8</accession>
<evidence type="ECO:0000256" key="1">
    <source>
        <dbReference type="ARBA" id="ARBA00022737"/>
    </source>
</evidence>
<proteinExistence type="predicted"/>
<feature type="region of interest" description="Disordered" evidence="2">
    <location>
        <begin position="41"/>
        <end position="87"/>
    </location>
</feature>
<keyword evidence="1" id="KW-0677">Repeat</keyword>
<dbReference type="Proteomes" id="UP000050794">
    <property type="component" value="Unassembled WGS sequence"/>
</dbReference>
<evidence type="ECO:0000313" key="4">
    <source>
        <dbReference type="Proteomes" id="UP000050794"/>
    </source>
</evidence>
<dbReference type="EMBL" id="UYWY01021953">
    <property type="protein sequence ID" value="VDM45219.1"/>
    <property type="molecule type" value="Genomic_DNA"/>
</dbReference>
<evidence type="ECO:0000256" key="2">
    <source>
        <dbReference type="SAM" id="MobiDB-lite"/>
    </source>
</evidence>
<dbReference type="AlphaFoldDB" id="A0A183UZH8"/>
<dbReference type="InterPro" id="IPR008160">
    <property type="entry name" value="Collagen"/>
</dbReference>
<sequence length="94" mass="9653">MESRDIWRQMSFSGSVRSQRNSGYAASDVYSGGVSGACCACNQGPPGPRGPPGKDGKPGLDGDPGENGPRGRDGAYLPAPPPGANACQKARLIY</sequence>
<organism evidence="4 5">
    <name type="scientific">Toxocara canis</name>
    <name type="common">Canine roundworm</name>
    <dbReference type="NCBI Taxonomy" id="6265"/>
    <lineage>
        <taxon>Eukaryota</taxon>
        <taxon>Metazoa</taxon>
        <taxon>Ecdysozoa</taxon>
        <taxon>Nematoda</taxon>
        <taxon>Chromadorea</taxon>
        <taxon>Rhabditida</taxon>
        <taxon>Spirurina</taxon>
        <taxon>Ascaridomorpha</taxon>
        <taxon>Ascaridoidea</taxon>
        <taxon>Toxocaridae</taxon>
        <taxon>Toxocara</taxon>
    </lineage>
</organism>
<dbReference type="Pfam" id="PF01391">
    <property type="entry name" value="Collagen"/>
    <property type="match status" value="1"/>
</dbReference>
<reference evidence="5" key="1">
    <citation type="submission" date="2016-06" db="UniProtKB">
        <authorList>
            <consortium name="WormBaseParasite"/>
        </authorList>
    </citation>
    <scope>IDENTIFICATION</scope>
</reference>